<dbReference type="GO" id="GO:0043093">
    <property type="term" value="P:FtsZ-dependent cytokinesis"/>
    <property type="evidence" value="ECO:0007669"/>
    <property type="project" value="UniProtKB-UniRule"/>
</dbReference>
<organism evidence="8 9">
    <name type="scientific">Treponema rectale</name>
    <dbReference type="NCBI Taxonomy" id="744512"/>
    <lineage>
        <taxon>Bacteria</taxon>
        <taxon>Pseudomonadati</taxon>
        <taxon>Spirochaetota</taxon>
        <taxon>Spirochaetia</taxon>
        <taxon>Spirochaetales</taxon>
        <taxon>Treponemataceae</taxon>
        <taxon>Treponema</taxon>
    </lineage>
</organism>
<evidence type="ECO:0000256" key="6">
    <source>
        <dbReference type="PIRNR" id="PIRNR003101"/>
    </source>
</evidence>
<dbReference type="SUPFAM" id="SSF53067">
    <property type="entry name" value="Actin-like ATPase domain"/>
    <property type="match status" value="2"/>
</dbReference>
<evidence type="ECO:0000313" key="8">
    <source>
        <dbReference type="EMBL" id="QOS40296.1"/>
    </source>
</evidence>
<dbReference type="PIRSF" id="PIRSF003101">
    <property type="entry name" value="FtsA"/>
    <property type="match status" value="1"/>
</dbReference>
<comment type="subcellular location">
    <subcellularLocation>
        <location evidence="5">Cell membrane</location>
        <topology evidence="5">Peripheral membrane protein</topology>
        <orientation evidence="5">Cytoplasmic side</orientation>
    </subcellularLocation>
    <text evidence="5">Localizes to the Z ring in an FtsZ-dependent manner. Targeted to the membrane through a conserved C-terminal amphipathic helix.</text>
</comment>
<dbReference type="Proteomes" id="UP000593591">
    <property type="component" value="Chromosome"/>
</dbReference>
<feature type="domain" description="SHS2" evidence="7">
    <location>
        <begin position="7"/>
        <end position="207"/>
    </location>
</feature>
<evidence type="ECO:0000313" key="9">
    <source>
        <dbReference type="Proteomes" id="UP000593591"/>
    </source>
</evidence>
<proteinExistence type="inferred from homology"/>
<dbReference type="Pfam" id="PF02491">
    <property type="entry name" value="SHS2_FTSA"/>
    <property type="match status" value="1"/>
</dbReference>
<dbReference type="Gene3D" id="3.30.1490.110">
    <property type="match status" value="1"/>
</dbReference>
<dbReference type="NCBIfam" id="TIGR01174">
    <property type="entry name" value="ftsA"/>
    <property type="match status" value="1"/>
</dbReference>
<comment type="function">
    <text evidence="5 6">Cell division protein that is involved in the assembly of the Z ring. May serve as a membrane anchor for the Z ring.</text>
</comment>
<dbReference type="InterPro" id="IPR043129">
    <property type="entry name" value="ATPase_NBD"/>
</dbReference>
<dbReference type="CDD" id="cd24048">
    <property type="entry name" value="ASKHA_NBD_FtsA"/>
    <property type="match status" value="1"/>
</dbReference>
<dbReference type="PANTHER" id="PTHR32432:SF4">
    <property type="entry name" value="CELL DIVISION PROTEIN FTSA"/>
    <property type="match status" value="1"/>
</dbReference>
<dbReference type="PANTHER" id="PTHR32432">
    <property type="entry name" value="CELL DIVISION PROTEIN FTSA-RELATED"/>
    <property type="match status" value="1"/>
</dbReference>
<name>A0A7M1XKN8_9SPIR</name>
<keyword evidence="3 5" id="KW-0472">Membrane</keyword>
<sequence length="427" mass="46447">MKLSHIVVGLDIGTSFIRAVIGKVDDEAVDDRKDRIEVIGFAKRPSQGVRNGNIVNLDAVASVIKETIDSAEQEAGEEVVSVFTAIGGSQTESILSTGSCGIDRKNRTGRNFLSQVDDDAMYRAREQATKQLYPLGKELIQVITRKYSVDGIKGIDNPRGMQGVRLEVETLLITASVTAIENIRQSVLRAQYYLENEMFCKVLAASCATLVKEERELGSIVIDLGGGTTDFMVWSDGGPLYSSSINIGQTVVTKDIATVKGVPFDVAEKIKIESGCCFLGMDDLNDEVVIPGVGGKAPELTDRHEICAIIEARMRELMVMVKKDVIKNSGIKCLRGSIVLTGGGAMMEGIVELTQDVWKTLSVRVGGVKPLGFTKDESYRDPDFATACGFLLGNRTARTTEQAKFRKTSSDNSSFVDKAKGFLKKFF</sequence>
<protein>
    <recommendedName>
        <fullName evidence="5 6">Cell division protein FtsA</fullName>
    </recommendedName>
</protein>
<dbReference type="AlphaFoldDB" id="A0A7M1XKN8"/>
<keyword evidence="4 5" id="KW-0131">Cell cycle</keyword>
<evidence type="ECO:0000256" key="3">
    <source>
        <dbReference type="ARBA" id="ARBA00023136"/>
    </source>
</evidence>
<dbReference type="Pfam" id="PF14450">
    <property type="entry name" value="FtsA"/>
    <property type="match status" value="1"/>
</dbReference>
<comment type="similarity">
    <text evidence="5 6">Belongs to the FtsA/MreB family.</text>
</comment>
<dbReference type="SMART" id="SM00842">
    <property type="entry name" value="FtsA"/>
    <property type="match status" value="1"/>
</dbReference>
<evidence type="ECO:0000256" key="4">
    <source>
        <dbReference type="ARBA" id="ARBA00023306"/>
    </source>
</evidence>
<evidence type="ECO:0000259" key="7">
    <source>
        <dbReference type="SMART" id="SM00842"/>
    </source>
</evidence>
<evidence type="ECO:0000256" key="2">
    <source>
        <dbReference type="ARBA" id="ARBA00022618"/>
    </source>
</evidence>
<dbReference type="Gene3D" id="3.30.420.40">
    <property type="match status" value="2"/>
</dbReference>
<dbReference type="EMBL" id="CP031517">
    <property type="protein sequence ID" value="QOS40296.1"/>
    <property type="molecule type" value="Genomic_DNA"/>
</dbReference>
<evidence type="ECO:0000256" key="1">
    <source>
        <dbReference type="ARBA" id="ARBA00022475"/>
    </source>
</evidence>
<gene>
    <name evidence="5 8" type="primary">ftsA</name>
    <name evidence="8" type="ORF">DYE49_07435</name>
</gene>
<keyword evidence="1 5" id="KW-1003">Cell membrane</keyword>
<reference evidence="8 9" key="1">
    <citation type="submission" date="2018-08" db="EMBL/GenBank/DDBJ databases">
        <title>The first complete genome of Treponema rectale (CHPAT), a commensal spirochete of the bovine rectum.</title>
        <authorList>
            <person name="Staton G.J."/>
            <person name="Clegg S.R."/>
            <person name="Carter S.D."/>
            <person name="Radford A.D."/>
            <person name="Darby A."/>
            <person name="Hall N."/>
            <person name="Birtles R.J."/>
            <person name="Evans N.J."/>
        </authorList>
    </citation>
    <scope>NUCLEOTIDE SEQUENCE [LARGE SCALE GENOMIC DNA]</scope>
    <source>
        <strain evidence="8 9">CHPA</strain>
    </source>
</reference>
<evidence type="ECO:0000256" key="5">
    <source>
        <dbReference type="HAMAP-Rule" id="MF_02033"/>
    </source>
</evidence>
<dbReference type="InterPro" id="IPR050696">
    <property type="entry name" value="FtsA/MreB"/>
</dbReference>
<dbReference type="KEGG" id="trc:DYE49_07435"/>
<dbReference type="InterPro" id="IPR020823">
    <property type="entry name" value="Cell_div_FtsA"/>
</dbReference>
<dbReference type="HAMAP" id="MF_02033">
    <property type="entry name" value="FtsA"/>
    <property type="match status" value="1"/>
</dbReference>
<keyword evidence="2 5" id="KW-0132">Cell division</keyword>
<comment type="subunit">
    <text evidence="5">Self-interacts. Interacts with FtsZ.</text>
</comment>
<dbReference type="InterPro" id="IPR003494">
    <property type="entry name" value="SHS2_FtsA"/>
</dbReference>
<dbReference type="GO" id="GO:0009898">
    <property type="term" value="C:cytoplasmic side of plasma membrane"/>
    <property type="evidence" value="ECO:0007669"/>
    <property type="project" value="UniProtKB-UniRule"/>
</dbReference>
<dbReference type="GO" id="GO:0032153">
    <property type="term" value="C:cell division site"/>
    <property type="evidence" value="ECO:0007669"/>
    <property type="project" value="UniProtKB-UniRule"/>
</dbReference>
<accession>A0A7M1XKN8</accession>